<dbReference type="EMBL" id="JBHSCW010000006">
    <property type="protein sequence ID" value="MFC4352135.1"/>
    <property type="molecule type" value="Genomic_DNA"/>
</dbReference>
<dbReference type="Proteomes" id="UP001595799">
    <property type="component" value="Unassembled WGS sequence"/>
</dbReference>
<reference evidence="3" key="1">
    <citation type="journal article" date="2019" name="Int. J. Syst. Evol. Microbiol.">
        <title>The Global Catalogue of Microorganisms (GCM) 10K type strain sequencing project: providing services to taxonomists for standard genome sequencing and annotation.</title>
        <authorList>
            <consortium name="The Broad Institute Genomics Platform"/>
            <consortium name="The Broad Institute Genome Sequencing Center for Infectious Disease"/>
            <person name="Wu L."/>
            <person name="Ma J."/>
        </authorList>
    </citation>
    <scope>NUCLEOTIDE SEQUENCE [LARGE SCALE GENOMIC DNA]</scope>
    <source>
        <strain evidence="3">CECT 8472</strain>
    </source>
</reference>
<evidence type="ECO:0000313" key="3">
    <source>
        <dbReference type="Proteomes" id="UP001595799"/>
    </source>
</evidence>
<dbReference type="Pfam" id="PF12728">
    <property type="entry name" value="HTH_17"/>
    <property type="match status" value="1"/>
</dbReference>
<keyword evidence="3" id="KW-1185">Reference proteome</keyword>
<evidence type="ECO:0000313" key="2">
    <source>
        <dbReference type="EMBL" id="MFC4352135.1"/>
    </source>
</evidence>
<dbReference type="InterPro" id="IPR041657">
    <property type="entry name" value="HTH_17"/>
</dbReference>
<evidence type="ECO:0000259" key="1">
    <source>
        <dbReference type="Pfam" id="PF12728"/>
    </source>
</evidence>
<organism evidence="2 3">
    <name type="scientific">Fodinicurvata halophila</name>
    <dbReference type="NCBI Taxonomy" id="1419723"/>
    <lineage>
        <taxon>Bacteria</taxon>
        <taxon>Pseudomonadati</taxon>
        <taxon>Pseudomonadota</taxon>
        <taxon>Alphaproteobacteria</taxon>
        <taxon>Rhodospirillales</taxon>
        <taxon>Rhodovibrionaceae</taxon>
        <taxon>Fodinicurvata</taxon>
    </lineage>
</organism>
<protein>
    <submittedName>
        <fullName evidence="2">Helix-turn-helix domain-containing protein</fullName>
    </submittedName>
</protein>
<dbReference type="Gene3D" id="1.10.10.10">
    <property type="entry name" value="Winged helix-like DNA-binding domain superfamily/Winged helix DNA-binding domain"/>
    <property type="match status" value="1"/>
</dbReference>
<dbReference type="InterPro" id="IPR036388">
    <property type="entry name" value="WH-like_DNA-bd_sf"/>
</dbReference>
<gene>
    <name evidence="2" type="ORF">ACFOW6_11335</name>
</gene>
<dbReference type="InterPro" id="IPR009061">
    <property type="entry name" value="DNA-bd_dom_put_sf"/>
</dbReference>
<name>A0ABV8UNI3_9PROT</name>
<comment type="caution">
    <text evidence="2">The sequence shown here is derived from an EMBL/GenBank/DDBJ whole genome shotgun (WGS) entry which is preliminary data.</text>
</comment>
<dbReference type="SUPFAM" id="SSF46955">
    <property type="entry name" value="Putative DNA-binding domain"/>
    <property type="match status" value="1"/>
</dbReference>
<dbReference type="RefSeq" id="WP_382422485.1">
    <property type="nucleotide sequence ID" value="NZ_JBHSCW010000006.1"/>
</dbReference>
<accession>A0ABV8UNI3</accession>
<proteinExistence type="predicted"/>
<sequence>MEISAMPISETPATCRNTTKLAEDFLNALTSRDAKGVAWLTPEIAASLSALNIEPHHLAALAVDPAYLDSAITEQGAAALLGAEVPTLRRWRQVGDGPPFLRIGRLVRYRRADLVSWMRSCRMRHGNVPLDGGE</sequence>
<feature type="domain" description="Helix-turn-helix" evidence="1">
    <location>
        <begin position="77"/>
        <end position="122"/>
    </location>
</feature>